<name>A0A8J3R7J2_9ACTN</name>
<comment type="caution">
    <text evidence="2">The sequence shown here is derived from an EMBL/GenBank/DDBJ whole genome shotgun (WGS) entry which is preliminary data.</text>
</comment>
<reference evidence="2" key="1">
    <citation type="submission" date="2021-01" db="EMBL/GenBank/DDBJ databases">
        <title>Whole genome shotgun sequence of Sphaerimonospora thailandensis NBRC 107569.</title>
        <authorList>
            <person name="Komaki H."/>
            <person name="Tamura T."/>
        </authorList>
    </citation>
    <scope>NUCLEOTIDE SEQUENCE</scope>
    <source>
        <strain evidence="2">NBRC 107569</strain>
    </source>
</reference>
<proteinExistence type="predicted"/>
<keyword evidence="1" id="KW-0472">Membrane</keyword>
<accession>A0A8J3R7J2</accession>
<dbReference type="AlphaFoldDB" id="A0A8J3R7J2"/>
<sequence>MRELVTTLLDVLGLLLVAAGVAGGLWPAVGWWALAAGGVVVLGGSALAARMAGAA</sequence>
<protein>
    <submittedName>
        <fullName evidence="2">Uncharacterized protein</fullName>
    </submittedName>
</protein>
<keyword evidence="1" id="KW-1133">Transmembrane helix</keyword>
<evidence type="ECO:0000313" key="3">
    <source>
        <dbReference type="Proteomes" id="UP000610966"/>
    </source>
</evidence>
<evidence type="ECO:0000256" key="1">
    <source>
        <dbReference type="SAM" id="Phobius"/>
    </source>
</evidence>
<keyword evidence="1" id="KW-0812">Transmembrane</keyword>
<feature type="transmembrane region" description="Helical" evidence="1">
    <location>
        <begin position="29"/>
        <end position="49"/>
    </location>
</feature>
<evidence type="ECO:0000313" key="2">
    <source>
        <dbReference type="EMBL" id="GIH69449.1"/>
    </source>
</evidence>
<organism evidence="2 3">
    <name type="scientific">Sphaerimonospora thailandensis</name>
    <dbReference type="NCBI Taxonomy" id="795644"/>
    <lineage>
        <taxon>Bacteria</taxon>
        <taxon>Bacillati</taxon>
        <taxon>Actinomycetota</taxon>
        <taxon>Actinomycetes</taxon>
        <taxon>Streptosporangiales</taxon>
        <taxon>Streptosporangiaceae</taxon>
        <taxon>Sphaerimonospora</taxon>
    </lineage>
</organism>
<dbReference type="EMBL" id="BOOG01000014">
    <property type="protein sequence ID" value="GIH69449.1"/>
    <property type="molecule type" value="Genomic_DNA"/>
</dbReference>
<gene>
    <name evidence="2" type="ORF">Mth01_17020</name>
</gene>
<keyword evidence="3" id="KW-1185">Reference proteome</keyword>
<dbReference type="Proteomes" id="UP000610966">
    <property type="component" value="Unassembled WGS sequence"/>
</dbReference>